<dbReference type="RefSeq" id="WP_344616635.1">
    <property type="nucleotide sequence ID" value="NZ_BAAARV010000067.1"/>
</dbReference>
<dbReference type="SUPFAM" id="SSF103473">
    <property type="entry name" value="MFS general substrate transporter"/>
    <property type="match status" value="1"/>
</dbReference>
<evidence type="ECO:0000256" key="4">
    <source>
        <dbReference type="ARBA" id="ARBA00022989"/>
    </source>
</evidence>
<evidence type="ECO:0000256" key="3">
    <source>
        <dbReference type="ARBA" id="ARBA00022692"/>
    </source>
</evidence>
<dbReference type="EMBL" id="BAAARV010000067">
    <property type="protein sequence ID" value="GAA2367893.1"/>
    <property type="molecule type" value="Genomic_DNA"/>
</dbReference>
<evidence type="ECO:0000256" key="5">
    <source>
        <dbReference type="ARBA" id="ARBA00023136"/>
    </source>
</evidence>
<evidence type="ECO:0000256" key="1">
    <source>
        <dbReference type="ARBA" id="ARBA00004651"/>
    </source>
</evidence>
<gene>
    <name evidence="7" type="ORF">GCM10010170_067540</name>
</gene>
<dbReference type="Proteomes" id="UP001501444">
    <property type="component" value="Unassembled WGS sequence"/>
</dbReference>
<comment type="caution">
    <text evidence="7">The sequence shown here is derived from an EMBL/GenBank/DDBJ whole genome shotgun (WGS) entry which is preliminary data.</text>
</comment>
<keyword evidence="3 6" id="KW-0812">Transmembrane</keyword>
<evidence type="ECO:0000256" key="6">
    <source>
        <dbReference type="SAM" id="Phobius"/>
    </source>
</evidence>
<feature type="transmembrane region" description="Helical" evidence="6">
    <location>
        <begin position="27"/>
        <end position="50"/>
    </location>
</feature>
<dbReference type="PANTHER" id="PTHR23513">
    <property type="entry name" value="INTEGRAL MEMBRANE EFFLUX PROTEIN-RELATED"/>
    <property type="match status" value="1"/>
</dbReference>
<proteinExistence type="predicted"/>
<feature type="transmembrane region" description="Helical" evidence="6">
    <location>
        <begin position="320"/>
        <end position="339"/>
    </location>
</feature>
<dbReference type="PANTHER" id="PTHR23513:SF17">
    <property type="entry name" value="MEMBRANE PROTEIN"/>
    <property type="match status" value="1"/>
</dbReference>
<dbReference type="InterPro" id="IPR036259">
    <property type="entry name" value="MFS_trans_sf"/>
</dbReference>
<feature type="transmembrane region" description="Helical" evidence="6">
    <location>
        <begin position="149"/>
        <end position="180"/>
    </location>
</feature>
<evidence type="ECO:0000313" key="7">
    <source>
        <dbReference type="EMBL" id="GAA2367893.1"/>
    </source>
</evidence>
<feature type="transmembrane region" description="Helical" evidence="6">
    <location>
        <begin position="91"/>
        <end position="112"/>
    </location>
</feature>
<sequence>MSALTAVQPHTHFVRAVLRQRGFRRLVAVRMIAQIGDGLFQGALAGSVLFNPEKRAGGMAIAAGFAILLLPYSLIGPYVGVFLDRWRRRSIVVVANLVRAALVLPIALYVWWGEHSPAPFLLALIVIGLNRFFLAGLSAATPHVVADQVLVTANSFAATLGSLSFSVGIGLGAALIKAILGTSFHGYALVAALAAAFYLASALVGRASFGPEELGPDAASRRGGSILGAIRETSRGTAAGARHLVTKRGAAYLMLAQAMFRLLYGVVLLASLLLFRTVFNHGSDVSGSFGTLANAFLAGGVGMLIASFATPPIARRVGGWRWVAALLAATGVAILGFGLPFDPVLLLGAVFVTNIAAQGIKIVTDTSLQHECADEFRGRVFSLNDTAFNVTLVAGMYLGALTLPDNGRSAAVLSVVAAGYLLAAAGYAALGGRWARRVGDDIAGPGGRVPDATQ</sequence>
<keyword evidence="5 6" id="KW-0472">Membrane</keyword>
<dbReference type="Pfam" id="PF07690">
    <property type="entry name" value="MFS_1"/>
    <property type="match status" value="1"/>
</dbReference>
<keyword evidence="2" id="KW-1003">Cell membrane</keyword>
<dbReference type="CDD" id="cd06173">
    <property type="entry name" value="MFS_MefA_like"/>
    <property type="match status" value="1"/>
</dbReference>
<dbReference type="InterPro" id="IPR011701">
    <property type="entry name" value="MFS"/>
</dbReference>
<feature type="transmembrane region" description="Helical" evidence="6">
    <location>
        <begin position="186"/>
        <end position="204"/>
    </location>
</feature>
<comment type="subcellular location">
    <subcellularLocation>
        <location evidence="1">Cell membrane</location>
        <topology evidence="1">Multi-pass membrane protein</topology>
    </subcellularLocation>
</comment>
<feature type="transmembrane region" description="Helical" evidence="6">
    <location>
        <begin position="409"/>
        <end position="430"/>
    </location>
</feature>
<feature type="transmembrane region" description="Helical" evidence="6">
    <location>
        <begin position="118"/>
        <end position="137"/>
    </location>
</feature>
<accession>A0ABP5U3H3</accession>
<evidence type="ECO:0000256" key="2">
    <source>
        <dbReference type="ARBA" id="ARBA00022475"/>
    </source>
</evidence>
<feature type="transmembrane region" description="Helical" evidence="6">
    <location>
        <begin position="252"/>
        <end position="275"/>
    </location>
</feature>
<feature type="transmembrane region" description="Helical" evidence="6">
    <location>
        <begin position="287"/>
        <end position="308"/>
    </location>
</feature>
<keyword evidence="4 6" id="KW-1133">Transmembrane helix</keyword>
<name>A0ABP5U3H3_9ACTN</name>
<organism evidence="7 8">
    <name type="scientific">Dactylosporangium salmoneum</name>
    <dbReference type="NCBI Taxonomy" id="53361"/>
    <lineage>
        <taxon>Bacteria</taxon>
        <taxon>Bacillati</taxon>
        <taxon>Actinomycetota</taxon>
        <taxon>Actinomycetes</taxon>
        <taxon>Micromonosporales</taxon>
        <taxon>Micromonosporaceae</taxon>
        <taxon>Dactylosporangium</taxon>
    </lineage>
</organism>
<protein>
    <submittedName>
        <fullName evidence="7">MFS transporter</fullName>
    </submittedName>
</protein>
<keyword evidence="8" id="KW-1185">Reference proteome</keyword>
<feature type="transmembrane region" description="Helical" evidence="6">
    <location>
        <begin position="56"/>
        <end position="79"/>
    </location>
</feature>
<dbReference type="Gene3D" id="1.20.1250.20">
    <property type="entry name" value="MFS general substrate transporter like domains"/>
    <property type="match status" value="1"/>
</dbReference>
<reference evidence="8" key="1">
    <citation type="journal article" date="2019" name="Int. J. Syst. Evol. Microbiol.">
        <title>The Global Catalogue of Microorganisms (GCM) 10K type strain sequencing project: providing services to taxonomists for standard genome sequencing and annotation.</title>
        <authorList>
            <consortium name="The Broad Institute Genomics Platform"/>
            <consortium name="The Broad Institute Genome Sequencing Center for Infectious Disease"/>
            <person name="Wu L."/>
            <person name="Ma J."/>
        </authorList>
    </citation>
    <scope>NUCLEOTIDE SEQUENCE [LARGE SCALE GENOMIC DNA]</scope>
    <source>
        <strain evidence="8">JCM 3272</strain>
    </source>
</reference>
<evidence type="ECO:0000313" key="8">
    <source>
        <dbReference type="Proteomes" id="UP001501444"/>
    </source>
</evidence>